<sequence>MYFFLNASIYAVQKSAVASNTQQNLVFTRSLSLVHGSSCIVRVAFFSLLSFEVSLSLPVDTHFAENSSDDRASSKYFETHLRASSGGESVNDEALGSGGGEAVAGGESMTFNAHPRGRLAIIPRKRRD</sequence>
<protein>
    <submittedName>
        <fullName evidence="1">Uncharacterized protein</fullName>
    </submittedName>
</protein>
<dbReference type="Proteomes" id="UP001177670">
    <property type="component" value="Unassembled WGS sequence"/>
</dbReference>
<evidence type="ECO:0000313" key="2">
    <source>
        <dbReference type="Proteomes" id="UP001177670"/>
    </source>
</evidence>
<organism evidence="1 2">
    <name type="scientific">Melipona bicolor</name>
    <dbReference type="NCBI Taxonomy" id="60889"/>
    <lineage>
        <taxon>Eukaryota</taxon>
        <taxon>Metazoa</taxon>
        <taxon>Ecdysozoa</taxon>
        <taxon>Arthropoda</taxon>
        <taxon>Hexapoda</taxon>
        <taxon>Insecta</taxon>
        <taxon>Pterygota</taxon>
        <taxon>Neoptera</taxon>
        <taxon>Endopterygota</taxon>
        <taxon>Hymenoptera</taxon>
        <taxon>Apocrita</taxon>
        <taxon>Aculeata</taxon>
        <taxon>Apoidea</taxon>
        <taxon>Anthophila</taxon>
        <taxon>Apidae</taxon>
        <taxon>Melipona</taxon>
    </lineage>
</organism>
<proteinExistence type="predicted"/>
<dbReference type="EMBL" id="JAHYIQ010000043">
    <property type="protein sequence ID" value="KAK1118295.1"/>
    <property type="molecule type" value="Genomic_DNA"/>
</dbReference>
<reference evidence="1" key="1">
    <citation type="submission" date="2021-10" db="EMBL/GenBank/DDBJ databases">
        <title>Melipona bicolor Genome sequencing and assembly.</title>
        <authorList>
            <person name="Araujo N.S."/>
            <person name="Arias M.C."/>
        </authorList>
    </citation>
    <scope>NUCLEOTIDE SEQUENCE</scope>
    <source>
        <strain evidence="1">USP_2M_L1-L4_2017</strain>
        <tissue evidence="1">Whole body</tissue>
    </source>
</reference>
<comment type="caution">
    <text evidence="1">The sequence shown here is derived from an EMBL/GenBank/DDBJ whole genome shotgun (WGS) entry which is preliminary data.</text>
</comment>
<keyword evidence="2" id="KW-1185">Reference proteome</keyword>
<dbReference type="AlphaFoldDB" id="A0AA40FFX3"/>
<accession>A0AA40FFX3</accession>
<evidence type="ECO:0000313" key="1">
    <source>
        <dbReference type="EMBL" id="KAK1118295.1"/>
    </source>
</evidence>
<gene>
    <name evidence="1" type="ORF">K0M31_015001</name>
</gene>
<name>A0AA40FFX3_9HYME</name>